<organism evidence="2 3">
    <name type="scientific">Mycetocola miduiensis</name>
    <dbReference type="NCBI Taxonomy" id="995034"/>
    <lineage>
        <taxon>Bacteria</taxon>
        <taxon>Bacillati</taxon>
        <taxon>Actinomycetota</taxon>
        <taxon>Actinomycetes</taxon>
        <taxon>Micrococcales</taxon>
        <taxon>Microbacteriaceae</taxon>
        <taxon>Mycetocola</taxon>
    </lineage>
</organism>
<keyword evidence="1" id="KW-0472">Membrane</keyword>
<dbReference type="EMBL" id="FOVM01000007">
    <property type="protein sequence ID" value="SFN90911.1"/>
    <property type="molecule type" value="Genomic_DNA"/>
</dbReference>
<evidence type="ECO:0000256" key="1">
    <source>
        <dbReference type="SAM" id="Phobius"/>
    </source>
</evidence>
<sequence>MDATKFVSAIVFFLAVILWGAFGLALLLRQGDLDDVWSWFRGQAFLLQAIEFVIFLPWALALWIWTTDWALWIRLILLAGLAWASLYLLFPWRGN</sequence>
<dbReference type="STRING" id="995034.SAMN05216219_2601"/>
<keyword evidence="3" id="KW-1185">Reference proteome</keyword>
<keyword evidence="1" id="KW-1133">Transmembrane helix</keyword>
<feature type="transmembrane region" description="Helical" evidence="1">
    <location>
        <begin position="71"/>
        <end position="90"/>
    </location>
</feature>
<dbReference type="RefSeq" id="WP_090712078.1">
    <property type="nucleotide sequence ID" value="NZ_FOVM01000007.1"/>
</dbReference>
<proteinExistence type="predicted"/>
<reference evidence="3" key="1">
    <citation type="submission" date="2016-10" db="EMBL/GenBank/DDBJ databases">
        <authorList>
            <person name="Varghese N."/>
            <person name="Submissions S."/>
        </authorList>
    </citation>
    <scope>NUCLEOTIDE SEQUENCE [LARGE SCALE GENOMIC DNA]</scope>
    <source>
        <strain evidence="3">CGMCC 1.11101</strain>
    </source>
</reference>
<feature type="transmembrane region" description="Helical" evidence="1">
    <location>
        <begin position="6"/>
        <end position="28"/>
    </location>
</feature>
<evidence type="ECO:0000313" key="3">
    <source>
        <dbReference type="Proteomes" id="UP000198867"/>
    </source>
</evidence>
<accession>A0A1I5CWA4</accession>
<feature type="transmembrane region" description="Helical" evidence="1">
    <location>
        <begin position="44"/>
        <end position="65"/>
    </location>
</feature>
<keyword evidence="1" id="KW-0812">Transmembrane</keyword>
<dbReference type="Proteomes" id="UP000198867">
    <property type="component" value="Unassembled WGS sequence"/>
</dbReference>
<dbReference type="OrthoDB" id="5147499at2"/>
<dbReference type="AlphaFoldDB" id="A0A1I5CWA4"/>
<name>A0A1I5CWA4_9MICO</name>
<gene>
    <name evidence="2" type="ORF">SAMN05216219_2601</name>
</gene>
<evidence type="ECO:0000313" key="2">
    <source>
        <dbReference type="EMBL" id="SFN90911.1"/>
    </source>
</evidence>
<protein>
    <submittedName>
        <fullName evidence="2">Uncharacterized protein</fullName>
    </submittedName>
</protein>